<dbReference type="SUPFAM" id="SSF53300">
    <property type="entry name" value="vWA-like"/>
    <property type="match status" value="1"/>
</dbReference>
<evidence type="ECO:0000313" key="3">
    <source>
        <dbReference type="EMBL" id="TQE99185.1"/>
    </source>
</evidence>
<protein>
    <recommendedName>
        <fullName evidence="5">VWA-like domain-containing protein</fullName>
    </recommendedName>
</protein>
<name>A0A540VQZ3_9GAMM</name>
<dbReference type="InterPro" id="IPR036465">
    <property type="entry name" value="vWFA_dom_sf"/>
</dbReference>
<evidence type="ECO:0000259" key="2">
    <source>
        <dbReference type="Pfam" id="PF13203"/>
    </source>
</evidence>
<dbReference type="PANTHER" id="PTHR38730:SF1">
    <property type="entry name" value="SLL7028 PROTEIN"/>
    <property type="match status" value="1"/>
</dbReference>
<sequence>MQPKDEAGKPATGAAKDALDREVRGRVMQAAAQVKAASGIGSIPGHLRGLIAELGQSRVDWKHELREFVTARCASDYDWSRLNRRVRHRGLRLPSLYSEQVGGIAVMIDTSGSCHRAIPAFLGELLAVANDTKPEVIHVIFVDTQVQHHVEASADNFEADMGEFMTRPPFGGGTDLRAGFSWIEANAPDVEAVICLTDMMTPWPDAFDLADNTLFVDTDDSNDDSPFGRKVAFTD</sequence>
<dbReference type="Pfam" id="PF13203">
    <property type="entry name" value="DUF2201_N"/>
    <property type="match status" value="1"/>
</dbReference>
<dbReference type="AlphaFoldDB" id="A0A540VQZ3"/>
<accession>A0A540VQZ3</accession>
<feature type="domain" description="VWA-like" evidence="1">
    <location>
        <begin position="104"/>
        <end position="231"/>
    </location>
</feature>
<comment type="caution">
    <text evidence="3">The sequence shown here is derived from an EMBL/GenBank/DDBJ whole genome shotgun (WGS) entry which is preliminary data.</text>
</comment>
<organism evidence="3 4">
    <name type="scientific">Spiribacter salinus</name>
    <dbReference type="NCBI Taxonomy" id="1335746"/>
    <lineage>
        <taxon>Bacteria</taxon>
        <taxon>Pseudomonadati</taxon>
        <taxon>Pseudomonadota</taxon>
        <taxon>Gammaproteobacteria</taxon>
        <taxon>Chromatiales</taxon>
        <taxon>Ectothiorhodospiraceae</taxon>
        <taxon>Spiribacter</taxon>
    </lineage>
</organism>
<evidence type="ECO:0000313" key="4">
    <source>
        <dbReference type="Proteomes" id="UP000315400"/>
    </source>
</evidence>
<dbReference type="InterPro" id="IPR025154">
    <property type="entry name" value="Put_metallopeptidase_dom"/>
</dbReference>
<evidence type="ECO:0000259" key="1">
    <source>
        <dbReference type="Pfam" id="PF09967"/>
    </source>
</evidence>
<dbReference type="Proteomes" id="UP000315400">
    <property type="component" value="Unassembled WGS sequence"/>
</dbReference>
<dbReference type="Pfam" id="PF09967">
    <property type="entry name" value="DUF2201"/>
    <property type="match status" value="1"/>
</dbReference>
<dbReference type="EMBL" id="VIFK01000084">
    <property type="protein sequence ID" value="TQE99185.1"/>
    <property type="molecule type" value="Genomic_DNA"/>
</dbReference>
<proteinExistence type="predicted"/>
<gene>
    <name evidence="3" type="ORF">FKY71_09900</name>
</gene>
<evidence type="ECO:0008006" key="5">
    <source>
        <dbReference type="Google" id="ProtNLM"/>
    </source>
</evidence>
<dbReference type="PANTHER" id="PTHR38730">
    <property type="entry name" value="SLL7028 PROTEIN"/>
    <property type="match status" value="1"/>
</dbReference>
<feature type="domain" description="Putative metallopeptidase" evidence="2">
    <location>
        <begin position="12"/>
        <end position="95"/>
    </location>
</feature>
<reference evidence="3 4" key="1">
    <citation type="submission" date="2019-06" db="EMBL/GenBank/DDBJ databases">
        <title>Metagenome assembled Genome of Spiribacter salinus SL48-SHIP from the microbial mat of Salt Lake 48 (Novosibirsk region, Russia).</title>
        <authorList>
            <person name="Shipova A."/>
            <person name="Rozanov A.S."/>
            <person name="Bryanskaya A.V."/>
            <person name="Peltek S.E."/>
        </authorList>
    </citation>
    <scope>NUCLEOTIDE SEQUENCE [LARGE SCALE GENOMIC DNA]</scope>
    <source>
        <strain evidence="3">SL48-SHIP-2</strain>
    </source>
</reference>
<dbReference type="InterPro" id="IPR018698">
    <property type="entry name" value="VWA-like_dom"/>
</dbReference>